<dbReference type="NCBIfam" id="NF033709">
    <property type="entry name" value="PorV_fam"/>
    <property type="match status" value="1"/>
</dbReference>
<dbReference type="Gene3D" id="2.40.160.60">
    <property type="entry name" value="Outer membrane protein transport protein (OMPP1/FadL/TodX)"/>
    <property type="match status" value="1"/>
</dbReference>
<evidence type="ECO:0000313" key="3">
    <source>
        <dbReference type="Proteomes" id="UP000051373"/>
    </source>
</evidence>
<accession>A0A0S8FTN9</accession>
<organism evidence="2 3">
    <name type="scientific">candidate division WOR_3 bacterium SM23_42</name>
    <dbReference type="NCBI Taxonomy" id="1703779"/>
    <lineage>
        <taxon>Bacteria</taxon>
        <taxon>Bacteria division WOR-3</taxon>
    </lineage>
</organism>
<dbReference type="EMBL" id="LJUJ01000005">
    <property type="protein sequence ID" value="KPK64099.1"/>
    <property type="molecule type" value="Genomic_DNA"/>
</dbReference>
<protein>
    <recommendedName>
        <fullName evidence="4">PorV/PorQ family protein</fullName>
    </recommendedName>
</protein>
<gene>
    <name evidence="2" type="ORF">AMJ83_03615</name>
</gene>
<sequence length="342" mass="37654">MIILRSPFKAGIVILAMTFGLGSSFTKVGTTAAPFLKIEYGARPVGMGGSFVALANDASGIYYNPAGVAEVEKVCFMGGYTVWFADLKYNYATFILPTRRVNFSLWGSFLYSENIPVTTVEDPEGTTGLYFGYVDGLLGFTVSAFFSDLLSIGISGKYIQQSLYNENASTFAFDIGSIFRTPWKGVRLGMCLVNYGGRMRLFGNDLIIQADPWPDYPGNPDVEARITTESYPLPLAFKLGLAFDLIGVERAFFVDNSHRVTIAIDGIHPNDGDEKLQLGMEYGFQDIFFLRGGYKINYDTQRFTAGAGMKFAIGAREFAVDYAYVDMDVLDATHRISLAIGF</sequence>
<dbReference type="AlphaFoldDB" id="A0A0S8FTN9"/>
<reference evidence="2 3" key="1">
    <citation type="journal article" date="2015" name="Microbiome">
        <title>Genomic resolution of linkages in carbon, nitrogen, and sulfur cycling among widespread estuary sediment bacteria.</title>
        <authorList>
            <person name="Baker B.J."/>
            <person name="Lazar C.S."/>
            <person name="Teske A.P."/>
            <person name="Dick G.J."/>
        </authorList>
    </citation>
    <scope>NUCLEOTIDE SEQUENCE [LARGE SCALE GENOMIC DNA]</scope>
    <source>
        <strain evidence="2">SM23_42</strain>
    </source>
</reference>
<name>A0A0S8FTN9_UNCW3</name>
<dbReference type="InterPro" id="IPR005362">
    <property type="entry name" value="UPF0164"/>
</dbReference>
<evidence type="ECO:0000313" key="2">
    <source>
        <dbReference type="EMBL" id="KPK64099.1"/>
    </source>
</evidence>
<dbReference type="Pfam" id="PF03687">
    <property type="entry name" value="UPF0164"/>
    <property type="match status" value="1"/>
</dbReference>
<dbReference type="Proteomes" id="UP000051373">
    <property type="component" value="Unassembled WGS sequence"/>
</dbReference>
<dbReference type="STRING" id="1703779.AMJ83_03615"/>
<proteinExistence type="inferred from homology"/>
<comment type="caution">
    <text evidence="2">The sequence shown here is derived from an EMBL/GenBank/DDBJ whole genome shotgun (WGS) entry which is preliminary data.</text>
</comment>
<evidence type="ECO:0000256" key="1">
    <source>
        <dbReference type="ARBA" id="ARBA00005846"/>
    </source>
</evidence>
<evidence type="ECO:0008006" key="4">
    <source>
        <dbReference type="Google" id="ProtNLM"/>
    </source>
</evidence>
<comment type="similarity">
    <text evidence="1">Belongs to the UPF0164 family.</text>
</comment>
<dbReference type="SUPFAM" id="SSF56935">
    <property type="entry name" value="Porins"/>
    <property type="match status" value="1"/>
</dbReference>